<keyword evidence="2" id="KW-1185">Reference proteome</keyword>
<gene>
    <name evidence="1" type="ORF">HNP38_002268</name>
</gene>
<reference evidence="1 2" key="1">
    <citation type="submission" date="2020-08" db="EMBL/GenBank/DDBJ databases">
        <title>Functional genomics of gut bacteria from endangered species of beetles.</title>
        <authorList>
            <person name="Carlos-Shanley C."/>
        </authorList>
    </citation>
    <scope>NUCLEOTIDE SEQUENCE [LARGE SCALE GENOMIC DNA]</scope>
    <source>
        <strain evidence="1 2">S00151</strain>
    </source>
</reference>
<name>A0A840KJB4_9FLAO</name>
<dbReference type="Proteomes" id="UP000592180">
    <property type="component" value="Unassembled WGS sequence"/>
</dbReference>
<comment type="caution">
    <text evidence="1">The sequence shown here is derived from an EMBL/GenBank/DDBJ whole genome shotgun (WGS) entry which is preliminary data.</text>
</comment>
<accession>A0A840KJB4</accession>
<dbReference type="AlphaFoldDB" id="A0A840KJB4"/>
<organism evidence="1 2">
    <name type="scientific">Chryseobacterium defluvii</name>
    <dbReference type="NCBI Taxonomy" id="160396"/>
    <lineage>
        <taxon>Bacteria</taxon>
        <taxon>Pseudomonadati</taxon>
        <taxon>Bacteroidota</taxon>
        <taxon>Flavobacteriia</taxon>
        <taxon>Flavobacteriales</taxon>
        <taxon>Weeksellaceae</taxon>
        <taxon>Chryseobacterium group</taxon>
        <taxon>Chryseobacterium</taxon>
    </lineage>
</organism>
<protein>
    <submittedName>
        <fullName evidence="1">Uncharacterized protein</fullName>
    </submittedName>
</protein>
<sequence>MIGMLIRLLFGENKHQHDKPEENDLNEPLQECQQNIEVSRYLELSNCQVFYSEDYSFRTPDEVLKYIAYKTIIWVDYKNYLLGFSNKKRTLLFKAANIKNFEIENILPARGNGCSYLAIRLLHEGRQIQLSISGPKDFDIYAEEIFNMTGIEVVFAPEYYDC</sequence>
<evidence type="ECO:0000313" key="1">
    <source>
        <dbReference type="EMBL" id="MBB4806972.1"/>
    </source>
</evidence>
<dbReference type="RefSeq" id="WP_184189433.1">
    <property type="nucleotide sequence ID" value="NZ_JACHLE010000002.1"/>
</dbReference>
<evidence type="ECO:0000313" key="2">
    <source>
        <dbReference type="Proteomes" id="UP000592180"/>
    </source>
</evidence>
<dbReference type="EMBL" id="JACHLE010000002">
    <property type="protein sequence ID" value="MBB4806972.1"/>
    <property type="molecule type" value="Genomic_DNA"/>
</dbReference>
<proteinExistence type="predicted"/>